<dbReference type="RefSeq" id="WP_141788760.1">
    <property type="nucleotide sequence ID" value="NZ_BAAAKX010000007.1"/>
</dbReference>
<name>A0A542ZKP8_9MICO</name>
<protein>
    <recommendedName>
        <fullName evidence="3">Excreted virulence factor EspC (Type VII ESX diderm)</fullName>
    </recommendedName>
</protein>
<keyword evidence="2" id="KW-1185">Reference proteome</keyword>
<evidence type="ECO:0000313" key="1">
    <source>
        <dbReference type="EMBL" id="TQL60921.1"/>
    </source>
</evidence>
<accession>A0A542ZKP8</accession>
<organism evidence="1 2">
    <name type="scientific">Oryzihumus leptocrescens</name>
    <dbReference type="NCBI Taxonomy" id="297536"/>
    <lineage>
        <taxon>Bacteria</taxon>
        <taxon>Bacillati</taxon>
        <taxon>Actinomycetota</taxon>
        <taxon>Actinomycetes</taxon>
        <taxon>Micrococcales</taxon>
        <taxon>Intrasporangiaceae</taxon>
        <taxon>Oryzihumus</taxon>
    </lineage>
</organism>
<proteinExistence type="predicted"/>
<evidence type="ECO:0000313" key="2">
    <source>
        <dbReference type="Proteomes" id="UP000319514"/>
    </source>
</evidence>
<gene>
    <name evidence="1" type="ORF">FB474_2321</name>
</gene>
<reference evidence="1 2" key="1">
    <citation type="submission" date="2019-06" db="EMBL/GenBank/DDBJ databases">
        <title>Sequencing the genomes of 1000 actinobacteria strains.</title>
        <authorList>
            <person name="Klenk H.-P."/>
        </authorList>
    </citation>
    <scope>NUCLEOTIDE SEQUENCE [LARGE SCALE GENOMIC DNA]</scope>
    <source>
        <strain evidence="1 2">DSM 18082</strain>
    </source>
</reference>
<evidence type="ECO:0008006" key="3">
    <source>
        <dbReference type="Google" id="ProtNLM"/>
    </source>
</evidence>
<comment type="caution">
    <text evidence="1">The sequence shown here is derived from an EMBL/GenBank/DDBJ whole genome shotgun (WGS) entry which is preliminary data.</text>
</comment>
<dbReference type="EMBL" id="VFOQ01000001">
    <property type="protein sequence ID" value="TQL60921.1"/>
    <property type="molecule type" value="Genomic_DNA"/>
</dbReference>
<dbReference type="AlphaFoldDB" id="A0A542ZKP8"/>
<sequence>MRVSVSGADLAQAAGMLRRAADEMSAMRQHQGPIRGKAQDGGDAVFAAAVEDFADRWMWGIELVGRDVDVLADALARAAEAYATVERDVTQGFLVDGADGR</sequence>
<dbReference type="Proteomes" id="UP000319514">
    <property type="component" value="Unassembled WGS sequence"/>
</dbReference>